<reference evidence="1 2" key="1">
    <citation type="submission" date="2024-01" db="EMBL/GenBank/DDBJ databases">
        <title>Comparative genomics of Cryptococcus and Kwoniella reveals pathogenesis evolution and contrasting modes of karyotype evolution via chromosome fusion or intercentromeric recombination.</title>
        <authorList>
            <person name="Coelho M.A."/>
            <person name="David-Palma M."/>
            <person name="Shea T."/>
            <person name="Bowers K."/>
            <person name="McGinley-Smith S."/>
            <person name="Mohammad A.W."/>
            <person name="Gnirke A."/>
            <person name="Yurkov A.M."/>
            <person name="Nowrousian M."/>
            <person name="Sun S."/>
            <person name="Cuomo C.A."/>
            <person name="Heitman J."/>
        </authorList>
    </citation>
    <scope>NUCLEOTIDE SEQUENCE [LARGE SCALE GENOMIC DNA]</scope>
    <source>
        <strain evidence="1 2">CBS 6074</strain>
    </source>
</reference>
<protein>
    <recommendedName>
        <fullName evidence="3">Phytanoyl-CoA dioxygenase</fullName>
    </recommendedName>
</protein>
<dbReference type="PANTHER" id="PTHR37563:SF2">
    <property type="entry name" value="PHYTANOYL-COA DIOXYGENASE FAMILY PROTEIN (AFU_ORTHOLOGUE AFUA_2G03330)"/>
    <property type="match status" value="1"/>
</dbReference>
<dbReference type="GeneID" id="91093954"/>
<dbReference type="Proteomes" id="UP001355207">
    <property type="component" value="Chromosome 4"/>
</dbReference>
<evidence type="ECO:0008006" key="3">
    <source>
        <dbReference type="Google" id="ProtNLM"/>
    </source>
</evidence>
<evidence type="ECO:0000313" key="2">
    <source>
        <dbReference type="Proteomes" id="UP001355207"/>
    </source>
</evidence>
<dbReference type="InterPro" id="IPR051961">
    <property type="entry name" value="Fungal_Metabolite_Diox"/>
</dbReference>
<dbReference type="SUPFAM" id="SSF51197">
    <property type="entry name" value="Clavaminate synthase-like"/>
    <property type="match status" value="1"/>
</dbReference>
<dbReference type="EMBL" id="CP144101">
    <property type="protein sequence ID" value="WWC88373.1"/>
    <property type="molecule type" value="Genomic_DNA"/>
</dbReference>
<accession>A0AAX4JU81</accession>
<dbReference type="AlphaFoldDB" id="A0AAX4JU81"/>
<organism evidence="1 2">
    <name type="scientific">Kwoniella dendrophila CBS 6074</name>
    <dbReference type="NCBI Taxonomy" id="1295534"/>
    <lineage>
        <taxon>Eukaryota</taxon>
        <taxon>Fungi</taxon>
        <taxon>Dikarya</taxon>
        <taxon>Basidiomycota</taxon>
        <taxon>Agaricomycotina</taxon>
        <taxon>Tremellomycetes</taxon>
        <taxon>Tremellales</taxon>
        <taxon>Cryptococcaceae</taxon>
        <taxon>Kwoniella</taxon>
    </lineage>
</organism>
<sequence>MPARTDSPAVIKLSDEERTTGVLTASNLYEAVAAFHRDGLVVLDNAIPVQIIDKLNDRMMIDTDRIVKGTVKGVHWNQGIECGNLSQVPPLEKGYMFPEIYANKSASTVLTNILGPKPELHYVRSNTLIGHAPERQDVHKDIKGKHLPVPTAIAMNVCLIDAHAKNGSTEVWLGTHREQSFDDFVDPTLKSGDVKKSSLEKRKLVRPPIQPNLKKGSLVLRDLRLWHAGMNNETDDIRVMLALVYSASWYKNPLLPPWPVSIKSEIESLGAINNTWVGGTFYDDEGGKKDYLAIEFDGNFGTSMEDLMAIA</sequence>
<proteinExistence type="predicted"/>
<name>A0AAX4JU81_9TREE</name>
<dbReference type="Pfam" id="PF05721">
    <property type="entry name" value="PhyH"/>
    <property type="match status" value="1"/>
</dbReference>
<dbReference type="Gene3D" id="2.60.120.620">
    <property type="entry name" value="q2cbj1_9rhob like domain"/>
    <property type="match status" value="1"/>
</dbReference>
<evidence type="ECO:0000313" key="1">
    <source>
        <dbReference type="EMBL" id="WWC88373.1"/>
    </source>
</evidence>
<dbReference type="RefSeq" id="XP_066075136.1">
    <property type="nucleotide sequence ID" value="XM_066219039.1"/>
</dbReference>
<keyword evidence="2" id="KW-1185">Reference proteome</keyword>
<dbReference type="InterPro" id="IPR008775">
    <property type="entry name" value="Phytyl_CoA_dOase-like"/>
</dbReference>
<dbReference type="PANTHER" id="PTHR37563">
    <property type="entry name" value="PHYTANOYL-COA DIOXYGENASE FAMILY PROTEIN (AFU_ORTHOLOGUE AFUA_2G03330)"/>
    <property type="match status" value="1"/>
</dbReference>
<gene>
    <name evidence="1" type="ORF">L201_003284</name>
</gene>